<dbReference type="AlphaFoldDB" id="A0AAV5DUU1"/>
<dbReference type="SUPFAM" id="SSF54518">
    <property type="entry name" value="Tubby C-terminal domain-like"/>
    <property type="match status" value="1"/>
</dbReference>
<dbReference type="Gene3D" id="2.40.160.200">
    <property type="entry name" value="LURP1-related"/>
    <property type="match status" value="1"/>
</dbReference>
<gene>
    <name evidence="2" type="primary">gb01599</name>
    <name evidence="2" type="ORF">PR202_gb01599</name>
</gene>
<reference evidence="2" key="2">
    <citation type="submission" date="2021-12" db="EMBL/GenBank/DDBJ databases">
        <title>Resequencing data analysis of finger millet.</title>
        <authorList>
            <person name="Hatakeyama M."/>
            <person name="Aluri S."/>
            <person name="Balachadran M.T."/>
            <person name="Sivarajan S.R."/>
            <person name="Poveda L."/>
            <person name="Shimizu-Inatsugi R."/>
            <person name="Schlapbach R."/>
            <person name="Sreeman S.M."/>
            <person name="Shimizu K.K."/>
        </authorList>
    </citation>
    <scope>NUCLEOTIDE SEQUENCE</scope>
</reference>
<sequence length="214" mass="24331">MAAKVYPNVATPSLGQSAAAADDEPVTLTVWRKSLLFNCKGFTVFDARGNLVYRVDTYAYASDSRAEVVLMDAAGRPRAHRPPPEAHRPRIRPVPRVPRRGRRVACRRSAPSSGRRRTTCAGRALLHRRRREILRRRLRGGRVVPATVLHGVRRAAAVRWRRCGPRRRWDPTCSGWWCSRGWKCRWPWASCWRWTRCSASRPSSGAGPFLVSHS</sequence>
<keyword evidence="3" id="KW-1185">Reference proteome</keyword>
<proteinExistence type="inferred from homology"/>
<dbReference type="PANTHER" id="PTHR31087">
    <property type="match status" value="1"/>
</dbReference>
<dbReference type="InterPro" id="IPR007612">
    <property type="entry name" value="LOR"/>
</dbReference>
<name>A0AAV5DUU1_ELECO</name>
<comment type="similarity">
    <text evidence="1">Belongs to the LOR family.</text>
</comment>
<organism evidence="2 3">
    <name type="scientific">Eleusine coracana subsp. coracana</name>
    <dbReference type="NCBI Taxonomy" id="191504"/>
    <lineage>
        <taxon>Eukaryota</taxon>
        <taxon>Viridiplantae</taxon>
        <taxon>Streptophyta</taxon>
        <taxon>Embryophyta</taxon>
        <taxon>Tracheophyta</taxon>
        <taxon>Spermatophyta</taxon>
        <taxon>Magnoliopsida</taxon>
        <taxon>Liliopsida</taxon>
        <taxon>Poales</taxon>
        <taxon>Poaceae</taxon>
        <taxon>PACMAD clade</taxon>
        <taxon>Chloridoideae</taxon>
        <taxon>Cynodonteae</taxon>
        <taxon>Eleusininae</taxon>
        <taxon>Eleusine</taxon>
    </lineage>
</organism>
<dbReference type="Pfam" id="PF04525">
    <property type="entry name" value="LOR"/>
    <property type="match status" value="1"/>
</dbReference>
<evidence type="ECO:0000313" key="3">
    <source>
        <dbReference type="Proteomes" id="UP001054889"/>
    </source>
</evidence>
<dbReference type="EMBL" id="BQKI01000071">
    <property type="protein sequence ID" value="GJN14743.1"/>
    <property type="molecule type" value="Genomic_DNA"/>
</dbReference>
<comment type="caution">
    <text evidence="2">The sequence shown here is derived from an EMBL/GenBank/DDBJ whole genome shotgun (WGS) entry which is preliminary data.</text>
</comment>
<dbReference type="InterPro" id="IPR038595">
    <property type="entry name" value="LOR_sf"/>
</dbReference>
<evidence type="ECO:0000313" key="2">
    <source>
        <dbReference type="EMBL" id="GJN14743.1"/>
    </source>
</evidence>
<evidence type="ECO:0000256" key="1">
    <source>
        <dbReference type="ARBA" id="ARBA00005437"/>
    </source>
</evidence>
<dbReference type="PANTHER" id="PTHR31087:SF164">
    <property type="entry name" value="OS05G0484800 PROTEIN"/>
    <property type="match status" value="1"/>
</dbReference>
<dbReference type="InterPro" id="IPR025659">
    <property type="entry name" value="Tubby-like_C"/>
</dbReference>
<protein>
    <submittedName>
        <fullName evidence="2">Uncharacterized protein</fullName>
    </submittedName>
</protein>
<reference evidence="2" key="1">
    <citation type="journal article" date="2018" name="DNA Res.">
        <title>Multiple hybrid de novo genome assembly of finger millet, an orphan allotetraploid crop.</title>
        <authorList>
            <person name="Hatakeyama M."/>
            <person name="Aluri S."/>
            <person name="Balachadran M.T."/>
            <person name="Sivarajan S.R."/>
            <person name="Patrignani A."/>
            <person name="Gruter S."/>
            <person name="Poveda L."/>
            <person name="Shimizu-Inatsugi R."/>
            <person name="Baeten J."/>
            <person name="Francoijs K.J."/>
            <person name="Nataraja K.N."/>
            <person name="Reddy Y.A.N."/>
            <person name="Phadnis S."/>
            <person name="Ravikumar R.L."/>
            <person name="Schlapbach R."/>
            <person name="Sreeman S.M."/>
            <person name="Shimizu K.K."/>
        </authorList>
    </citation>
    <scope>NUCLEOTIDE SEQUENCE</scope>
</reference>
<accession>A0AAV5DUU1</accession>
<dbReference type="Proteomes" id="UP001054889">
    <property type="component" value="Unassembled WGS sequence"/>
</dbReference>